<dbReference type="InParanoid" id="A0A1P8BAK2"/>
<reference evidence="2 3" key="1">
    <citation type="journal article" date="2000" name="Nature">
        <title>Sequence and analysis of chromosome 5 of the plant Arabidopsis thaliana.</title>
        <authorList>
            <consortium name="Kazusa DNA Research Institute"/>
            <consortium name="Cold Spring Harbor and Washington University in St Louis Sequencing Consortium"/>
            <consortium name="European Union Arabidopsis Genome Sequencing Consortium"/>
            <person name="Tabata S."/>
            <person name="Kaneko T."/>
            <person name="Nakamura Y."/>
            <person name="Kotani H."/>
            <person name="Kato T."/>
            <person name="Asamizu E."/>
            <person name="Miyajima N."/>
            <person name="Sasamoto S."/>
            <person name="Kimura T."/>
            <person name="Hosouchi T."/>
            <person name="Kawashima K."/>
            <person name="Kohara M."/>
            <person name="Matsumoto M."/>
            <person name="Matsuno A."/>
            <person name="Muraki A."/>
            <person name="Nakayama S."/>
            <person name="Nakazaki N."/>
            <person name="Naruo K."/>
            <person name="Okumura S."/>
            <person name="Shinpo S."/>
            <person name="Takeuchi C."/>
            <person name="Wada T."/>
            <person name="Watanabe A."/>
            <person name="Yamada M."/>
            <person name="Yasuda M."/>
            <person name="Sato S."/>
            <person name="de la Bastide M."/>
            <person name="Huang E."/>
            <person name="Spiegel L."/>
            <person name="Gnoj L."/>
            <person name="O'Shaughnessy A."/>
            <person name="Preston R."/>
            <person name="Habermann K."/>
            <person name="Murray J."/>
            <person name="Johnson D."/>
            <person name="Rohlfing T."/>
            <person name="Nelson J."/>
            <person name="Stoneking T."/>
            <person name="Pepin K."/>
            <person name="Spieth J."/>
            <person name="Sekhon M."/>
            <person name="Armstrong J."/>
            <person name="Becker M."/>
            <person name="Belter E."/>
            <person name="Cordum H."/>
            <person name="Cordes M."/>
            <person name="Courtney L."/>
            <person name="Courtney W."/>
            <person name="Dante M."/>
            <person name="Du H."/>
            <person name="Edwards J."/>
            <person name="Fryman J."/>
            <person name="Haakensen B."/>
            <person name="Lamar E."/>
            <person name="Latreille P."/>
            <person name="Leonard S."/>
            <person name="Meyer R."/>
            <person name="Mulvaney E."/>
            <person name="Ozersky P."/>
            <person name="Riley A."/>
            <person name="Strowmatt C."/>
            <person name="Wagner-McPherson C."/>
            <person name="Wollam A."/>
            <person name="Yoakum M."/>
            <person name="Bell M."/>
            <person name="Dedhia N."/>
            <person name="Parnell L."/>
            <person name="Shah R."/>
            <person name="Rodriguez M."/>
            <person name="See L.H."/>
            <person name="Vil D."/>
            <person name="Baker J."/>
            <person name="Kirchoff K."/>
            <person name="Toth K."/>
            <person name="King L."/>
            <person name="Bahret A."/>
            <person name="Miller B."/>
            <person name="Marra M."/>
            <person name="Martienssen R."/>
            <person name="McCombie W.R."/>
            <person name="Wilson R.K."/>
            <person name="Murphy G."/>
            <person name="Bancroft I."/>
            <person name="Volckaert G."/>
            <person name="Wambutt R."/>
            <person name="Dusterhoft A."/>
            <person name="Stiekema W."/>
            <person name="Pohl T."/>
            <person name="Entian K.D."/>
            <person name="Terryn N."/>
            <person name="Hartley N."/>
            <person name="Bent E."/>
            <person name="Johnson S."/>
            <person name="Langham S.A."/>
            <person name="McCullagh B."/>
            <person name="Robben J."/>
            <person name="Grymonprez B."/>
            <person name="Zimmermann W."/>
            <person name="Ramsperger U."/>
            <person name="Wedler H."/>
            <person name="Balke K."/>
            <person name="Wedler E."/>
            <person name="Peters S."/>
            <person name="van Staveren M."/>
            <person name="Dirkse W."/>
            <person name="Mooijman P."/>
            <person name="Lankhorst R.K."/>
            <person name="Weitzenegger T."/>
            <person name="Bothe G."/>
            <person name="Rose M."/>
            <person name="Hauf J."/>
            <person name="Berneiser S."/>
            <person name="Hempel S."/>
            <person name="Feldpausch M."/>
            <person name="Lamberth S."/>
            <person name="Villarroel R."/>
            <person name="Gielen J."/>
            <person name="Ardiles W."/>
            <person name="Bents O."/>
            <person name="Lemcke K."/>
            <person name="Kolesov G."/>
            <person name="Mayer K."/>
            <person name="Rudd S."/>
            <person name="Schoof H."/>
            <person name="Schueller C."/>
            <person name="Zaccaria P."/>
            <person name="Mewes H.W."/>
            <person name="Bevan M."/>
            <person name="Fransz P."/>
        </authorList>
    </citation>
    <scope>NUCLEOTIDE SEQUENCE [LARGE SCALE GENOMIC DNA]</scope>
    <source>
        <strain evidence="3">cv. Columbia</strain>
    </source>
</reference>
<reference evidence="3" key="2">
    <citation type="journal article" date="2017" name="Plant J.">
        <title>Araport11: a complete reannotation of the Arabidopsis thaliana reference genome.</title>
        <authorList>
            <person name="Cheng C.Y."/>
            <person name="Krishnakumar V."/>
            <person name="Chan A.P."/>
            <person name="Thibaud-Nissen F."/>
            <person name="Schobel S."/>
            <person name="Town C.D."/>
        </authorList>
    </citation>
    <scope>GENOME REANNOTATION</scope>
    <source>
        <strain evidence="3">cv. Columbia</strain>
    </source>
</reference>
<evidence type="ECO:0000313" key="2">
    <source>
        <dbReference type="EMBL" id="ANM68615.1"/>
    </source>
</evidence>
<dbReference type="EMBL" id="CP002688">
    <property type="protein sequence ID" value="ANM68615.1"/>
    <property type="molecule type" value="Genomic_DNA"/>
</dbReference>
<name>A0A1P8BAK2_ARATH</name>
<evidence type="ECO:0000313" key="1">
    <source>
        <dbReference type="Araport" id="AT5G52045"/>
    </source>
</evidence>
<organism evidence="2 3">
    <name type="scientific">Arabidopsis thaliana</name>
    <name type="common">Mouse-ear cress</name>
    <dbReference type="NCBI Taxonomy" id="3702"/>
    <lineage>
        <taxon>Eukaryota</taxon>
        <taxon>Viridiplantae</taxon>
        <taxon>Streptophyta</taxon>
        <taxon>Embryophyta</taxon>
        <taxon>Tracheophyta</taxon>
        <taxon>Spermatophyta</taxon>
        <taxon>Magnoliopsida</taxon>
        <taxon>eudicotyledons</taxon>
        <taxon>Gunneridae</taxon>
        <taxon>Pentapetalae</taxon>
        <taxon>rosids</taxon>
        <taxon>malvids</taxon>
        <taxon>Brassicales</taxon>
        <taxon>Brassicaceae</taxon>
        <taxon>Camelineae</taxon>
        <taxon>Arabidopsis</taxon>
    </lineage>
</organism>
<sequence>MQLKSGLWERSAIAWMRLTLLGRKWIFHIVHQWAVWENGHPKIETNPAPKSNVEYGGFTLKLLDLFSSEMLESDGSEPREYGMWDAEAREHTLKGQSSRESHGMNALVYETSLSISIQPNRKTKRKYKEKQEPRLTSFHINPLNLAVLSEKPLKITLTSIILKVSAKDRLHDSYKIDNRNDL</sequence>
<accession>A0A1P8BAK2</accession>
<dbReference type="KEGG" id="ath:AT5G52045"/>
<dbReference type="GeneID" id="28721265"/>
<keyword evidence="3" id="KW-1185">Reference proteome</keyword>
<dbReference type="RefSeq" id="NP_001330351.1">
    <property type="nucleotide sequence ID" value="NM_001344977.1"/>
</dbReference>
<dbReference type="AlphaFoldDB" id="A0A1P8BAK2"/>
<evidence type="ECO:0000313" key="3">
    <source>
        <dbReference type="Proteomes" id="UP000006548"/>
    </source>
</evidence>
<gene>
    <name evidence="1 2" type="ordered locus">At5g52045</name>
</gene>
<proteinExistence type="predicted"/>
<dbReference type="Proteomes" id="UP000006548">
    <property type="component" value="Chromosome 5"/>
</dbReference>
<dbReference type="Araport" id="AT5G52045"/>
<dbReference type="TAIR" id="AT5G52045"/>
<protein>
    <submittedName>
        <fullName evidence="2">Uncharacterized protein</fullName>
    </submittedName>
</protein>